<dbReference type="InterPro" id="IPR036409">
    <property type="entry name" value="Aldolase_II/adducin_N_sf"/>
</dbReference>
<evidence type="ECO:0000256" key="2">
    <source>
        <dbReference type="ARBA" id="ARBA00023239"/>
    </source>
</evidence>
<feature type="domain" description="Class II aldolase/adducin N-terminal" evidence="4">
    <location>
        <begin position="8"/>
        <end position="181"/>
    </location>
</feature>
<evidence type="ECO:0000313" key="5">
    <source>
        <dbReference type="EMBL" id="NYH89116.1"/>
    </source>
</evidence>
<evidence type="ECO:0000259" key="4">
    <source>
        <dbReference type="SMART" id="SM01007"/>
    </source>
</evidence>
<evidence type="ECO:0000256" key="1">
    <source>
        <dbReference type="ARBA" id="ARBA00022723"/>
    </source>
</evidence>
<dbReference type="SMART" id="SM01007">
    <property type="entry name" value="Aldolase_II"/>
    <property type="match status" value="1"/>
</dbReference>
<dbReference type="InterPro" id="IPR050197">
    <property type="entry name" value="Aldolase_class_II_sugar_metab"/>
</dbReference>
<accession>A0A852ZL43</accession>
<feature type="region of interest" description="Disordered" evidence="3">
    <location>
        <begin position="208"/>
        <end position="244"/>
    </location>
</feature>
<dbReference type="GO" id="GO:0008738">
    <property type="term" value="F:L-fuculose-phosphate aldolase activity"/>
    <property type="evidence" value="ECO:0007669"/>
    <property type="project" value="UniProtKB-EC"/>
</dbReference>
<evidence type="ECO:0000256" key="3">
    <source>
        <dbReference type="SAM" id="MobiDB-lite"/>
    </source>
</evidence>
<dbReference type="SUPFAM" id="SSF53639">
    <property type="entry name" value="AraD/HMP-PK domain-like"/>
    <property type="match status" value="1"/>
</dbReference>
<dbReference type="RefSeq" id="WP_179786910.1">
    <property type="nucleotide sequence ID" value="NZ_BAAARR010000002.1"/>
</dbReference>
<dbReference type="PANTHER" id="PTHR22789:SF0">
    <property type="entry name" value="3-OXO-TETRONATE 4-PHOSPHATE DECARBOXYLASE-RELATED"/>
    <property type="match status" value="1"/>
</dbReference>
<comment type="caution">
    <text evidence="5">The sequence shown here is derived from an EMBL/GenBank/DDBJ whole genome shotgun (WGS) entry which is preliminary data.</text>
</comment>
<keyword evidence="6" id="KW-1185">Reference proteome</keyword>
<dbReference type="EC" id="4.1.2.17" evidence="5"/>
<sequence>MRLANERAELVRFAQRLRPEGLVVGTSGNLSVRVGDLVAATPSGLDYDVLTPELICVTDLDGRQLEGELDPTSEMPLHLSVYNTTDHTSVVHTHATAAAVASTLVDELPVVHYLTALFGGPVRVAPYATYGTPELAASVTGALKGRSGCLMSNHGTVTVGDSLAKAYQLNQYLEWLCEVWLRAVGAGAALGVSPRELPADELDRVIEKFGSYGQVPPPGADAPNADGNDGGNDGGSEGSGGAGR</sequence>
<feature type="compositionally biased region" description="Gly residues" evidence="3">
    <location>
        <begin position="228"/>
        <end position="244"/>
    </location>
</feature>
<dbReference type="Pfam" id="PF00596">
    <property type="entry name" value="Aldolase_II"/>
    <property type="match status" value="1"/>
</dbReference>
<dbReference type="GO" id="GO:0005829">
    <property type="term" value="C:cytosol"/>
    <property type="evidence" value="ECO:0007669"/>
    <property type="project" value="TreeGrafter"/>
</dbReference>
<dbReference type="InterPro" id="IPR001303">
    <property type="entry name" value="Aldolase_II/adducin_N"/>
</dbReference>
<keyword evidence="2 5" id="KW-0456">Lyase</keyword>
<proteinExistence type="predicted"/>
<gene>
    <name evidence="5" type="ORF">F4554_001754</name>
</gene>
<dbReference type="Gene3D" id="3.40.225.10">
    <property type="entry name" value="Class II aldolase/adducin N-terminal domain"/>
    <property type="match status" value="1"/>
</dbReference>
<reference evidence="5 6" key="1">
    <citation type="submission" date="2020-07" db="EMBL/GenBank/DDBJ databases">
        <title>Sequencing the genomes of 1000 actinobacteria strains.</title>
        <authorList>
            <person name="Klenk H.-P."/>
        </authorList>
    </citation>
    <scope>NUCLEOTIDE SEQUENCE [LARGE SCALE GENOMIC DNA]</scope>
    <source>
        <strain evidence="5 6">DSM 18448</strain>
    </source>
</reference>
<name>A0A852ZL43_9ACTN</name>
<dbReference type="GO" id="GO:0019323">
    <property type="term" value="P:pentose catabolic process"/>
    <property type="evidence" value="ECO:0007669"/>
    <property type="project" value="TreeGrafter"/>
</dbReference>
<dbReference type="PANTHER" id="PTHR22789">
    <property type="entry name" value="FUCULOSE PHOSPHATE ALDOLASE"/>
    <property type="match status" value="1"/>
</dbReference>
<organism evidence="5 6">
    <name type="scientific">Actinopolymorpha rutila</name>
    <dbReference type="NCBI Taxonomy" id="446787"/>
    <lineage>
        <taxon>Bacteria</taxon>
        <taxon>Bacillati</taxon>
        <taxon>Actinomycetota</taxon>
        <taxon>Actinomycetes</taxon>
        <taxon>Propionibacteriales</taxon>
        <taxon>Actinopolymorphaceae</taxon>
        <taxon>Actinopolymorpha</taxon>
    </lineage>
</organism>
<dbReference type="GO" id="GO:0046872">
    <property type="term" value="F:metal ion binding"/>
    <property type="evidence" value="ECO:0007669"/>
    <property type="project" value="UniProtKB-KW"/>
</dbReference>
<dbReference type="Proteomes" id="UP000579605">
    <property type="component" value="Unassembled WGS sequence"/>
</dbReference>
<evidence type="ECO:0000313" key="6">
    <source>
        <dbReference type="Proteomes" id="UP000579605"/>
    </source>
</evidence>
<dbReference type="AlphaFoldDB" id="A0A852ZL43"/>
<keyword evidence="1" id="KW-0479">Metal-binding</keyword>
<protein>
    <submittedName>
        <fullName evidence="5">L-fuculose-phosphate aldolase</fullName>
        <ecNumber evidence="5">4.1.2.17</ecNumber>
    </submittedName>
</protein>
<dbReference type="EMBL" id="JACBZH010000001">
    <property type="protein sequence ID" value="NYH89116.1"/>
    <property type="molecule type" value="Genomic_DNA"/>
</dbReference>